<proteinExistence type="predicted"/>
<dbReference type="Proteomes" id="UP000295497">
    <property type="component" value="Chromosome"/>
</dbReference>
<gene>
    <name evidence="2" type="ORF">SOCE836_017270</name>
</gene>
<sequence>MKQGATTNRGAPSSRALQRGSIRLSRGAGAVLGLAALSLLGCTSSVSGGPEDDGAGGAPEAASAGTGSTSAAAGSTSAAAGSTSAGTGAGTDRTPCEERLSQEDCEAQTSDDDVHVCSWELVSVSPDGASCDALTEEHRCLAIPRGGPGGCPGSVECGQEDGLPLLYRQVGGSVELHRFDGVCGLSPVGWRYCIWGSDGTLTEGPSSCACACREGE</sequence>
<feature type="region of interest" description="Disordered" evidence="1">
    <location>
        <begin position="47"/>
        <end position="107"/>
    </location>
</feature>
<dbReference type="RefSeq" id="WP_165373850.1">
    <property type="nucleotide sequence ID" value="NZ_CP012672.1"/>
</dbReference>
<name>A0A4P2QIY7_SORCE</name>
<organism evidence="2 3">
    <name type="scientific">Sorangium cellulosum</name>
    <name type="common">Polyangium cellulosum</name>
    <dbReference type="NCBI Taxonomy" id="56"/>
    <lineage>
        <taxon>Bacteria</taxon>
        <taxon>Pseudomonadati</taxon>
        <taxon>Myxococcota</taxon>
        <taxon>Polyangia</taxon>
        <taxon>Polyangiales</taxon>
        <taxon>Polyangiaceae</taxon>
        <taxon>Sorangium</taxon>
    </lineage>
</organism>
<accession>A0A4P2QIY7</accession>
<dbReference type="EMBL" id="CP012672">
    <property type="protein sequence ID" value="AUX29636.1"/>
    <property type="molecule type" value="Genomic_DNA"/>
</dbReference>
<evidence type="ECO:0000256" key="1">
    <source>
        <dbReference type="SAM" id="MobiDB-lite"/>
    </source>
</evidence>
<reference evidence="2 3" key="1">
    <citation type="submission" date="2015-09" db="EMBL/GenBank/DDBJ databases">
        <title>Sorangium comparison.</title>
        <authorList>
            <person name="Zaburannyi N."/>
            <person name="Bunk B."/>
            <person name="Overmann J."/>
            <person name="Mueller R."/>
        </authorList>
    </citation>
    <scope>NUCLEOTIDE SEQUENCE [LARGE SCALE GENOMIC DNA]</scope>
    <source>
        <strain evidence="2 3">So ce836</strain>
    </source>
</reference>
<feature type="compositionally biased region" description="Low complexity" evidence="1">
    <location>
        <begin position="58"/>
        <end position="86"/>
    </location>
</feature>
<evidence type="ECO:0000313" key="3">
    <source>
        <dbReference type="Proteomes" id="UP000295497"/>
    </source>
</evidence>
<evidence type="ECO:0000313" key="2">
    <source>
        <dbReference type="EMBL" id="AUX29636.1"/>
    </source>
</evidence>
<protein>
    <submittedName>
        <fullName evidence="2">Uncharacterized protein</fullName>
    </submittedName>
</protein>
<dbReference type="AlphaFoldDB" id="A0A4P2QIY7"/>